<evidence type="ECO:0000313" key="2">
    <source>
        <dbReference type="Proteomes" id="UP000829447"/>
    </source>
</evidence>
<name>A0ACC5XPF1_PANGG</name>
<comment type="caution">
    <text evidence="1">The sequence shown here is derived from an EMBL/GenBank/DDBJ whole genome shotgun (WGS) entry which is preliminary data.</text>
</comment>
<accession>A0ACC5XPF1</accession>
<protein>
    <submittedName>
        <fullName evidence="1">Uncharacterized protein</fullName>
    </submittedName>
</protein>
<keyword evidence="2" id="KW-1185">Reference proteome</keyword>
<proteinExistence type="predicted"/>
<evidence type="ECO:0000313" key="1">
    <source>
        <dbReference type="EMBL" id="MCI4393104.1"/>
    </source>
</evidence>
<dbReference type="EMBL" id="CM040478">
    <property type="protein sequence ID" value="MCI4393104.1"/>
    <property type="molecule type" value="Genomic_DNA"/>
</dbReference>
<dbReference type="Proteomes" id="UP000829447">
    <property type="component" value="Linkage Group LG25"/>
</dbReference>
<organism evidence="1 2">
    <name type="scientific">Pangasianodon gigas</name>
    <name type="common">Mekong giant catfish</name>
    <name type="synonym">Pangasius gigas</name>
    <dbReference type="NCBI Taxonomy" id="30993"/>
    <lineage>
        <taxon>Eukaryota</taxon>
        <taxon>Metazoa</taxon>
        <taxon>Chordata</taxon>
        <taxon>Craniata</taxon>
        <taxon>Vertebrata</taxon>
        <taxon>Euteleostomi</taxon>
        <taxon>Actinopterygii</taxon>
        <taxon>Neopterygii</taxon>
        <taxon>Teleostei</taxon>
        <taxon>Ostariophysi</taxon>
        <taxon>Siluriformes</taxon>
        <taxon>Pangasiidae</taxon>
        <taxon>Pangasianodon</taxon>
    </lineage>
</organism>
<gene>
    <name evidence="1" type="ORF">PGIGA_G00153550</name>
</gene>
<reference evidence="1 2" key="1">
    <citation type="journal article" date="2022" name="bioRxiv">
        <title>An ancient truncated duplication of the anti-Mullerian hormone receptor type 2 gene is a potential conserved master sex determinant in the Pangasiidae catfish family.</title>
        <authorList>
            <person name="Wen M."/>
            <person name="Pan Q."/>
            <person name="Jouanno E."/>
            <person name="Montfort J."/>
            <person name="Zahm M."/>
            <person name="Cabau C."/>
            <person name="Klopp C."/>
            <person name="Iampietro C."/>
            <person name="Roques C."/>
            <person name="Bouchez O."/>
            <person name="Castinel A."/>
            <person name="Donnadieu C."/>
            <person name="Parrinello H."/>
            <person name="Poncet C."/>
            <person name="Belmonte E."/>
            <person name="Gautier V."/>
            <person name="Avarre J.-C."/>
            <person name="Dugue R."/>
            <person name="Gustiano R."/>
            <person name="Ha T.T.T."/>
            <person name="Campet M."/>
            <person name="Sriphairoj K."/>
            <person name="Ribolli J."/>
            <person name="de Almeida F.L."/>
            <person name="Desvignes T."/>
            <person name="Postlethwait J.H."/>
            <person name="Bucao C.F."/>
            <person name="Robinson-Rechavi M."/>
            <person name="Bobe J."/>
            <person name="Herpin A."/>
            <person name="Guiguen Y."/>
        </authorList>
    </citation>
    <scope>NUCLEOTIDE SEQUENCE [LARGE SCALE GENOMIC DNA]</scope>
    <source>
        <strain evidence="1">YG-Dec2019</strain>
    </source>
</reference>
<sequence>MWNAAWCTVKMSVMMMMRRRTIYTDFSEVKTDILQKNQHRRYLSSQARARELLEVNFISCMAPAFLELPASNCIRIGQLLCRELIRATVAMT</sequence>